<protein>
    <recommendedName>
        <fullName evidence="7">DNA polymerase</fullName>
        <ecNumber evidence="7">2.7.7.7</ecNumber>
    </recommendedName>
</protein>
<evidence type="ECO:0000256" key="7">
    <source>
        <dbReference type="RuleBase" id="RU000442"/>
    </source>
</evidence>
<dbReference type="InterPro" id="IPR043502">
    <property type="entry name" value="DNA/RNA_pol_sf"/>
</dbReference>
<evidence type="ECO:0000259" key="9">
    <source>
        <dbReference type="Pfam" id="PF03104"/>
    </source>
</evidence>
<dbReference type="Gene3D" id="3.90.1600.10">
    <property type="entry name" value="Palm domain of DNA polymerase"/>
    <property type="match status" value="1"/>
</dbReference>
<dbReference type="InterPro" id="IPR017964">
    <property type="entry name" value="DNA-dir_DNA_pol_B_CS"/>
</dbReference>
<gene>
    <name evidence="10" type="ORF">AVEN_261814_1</name>
</gene>
<dbReference type="GO" id="GO:0003677">
    <property type="term" value="F:DNA binding"/>
    <property type="evidence" value="ECO:0007669"/>
    <property type="project" value="UniProtKB-KW"/>
</dbReference>
<dbReference type="GO" id="GO:0006261">
    <property type="term" value="P:DNA-templated DNA replication"/>
    <property type="evidence" value="ECO:0007669"/>
    <property type="project" value="TreeGrafter"/>
</dbReference>
<dbReference type="InterPro" id="IPR006133">
    <property type="entry name" value="DNA-dir_DNA_pol_B_exonuc"/>
</dbReference>
<evidence type="ECO:0000313" key="10">
    <source>
        <dbReference type="EMBL" id="GBN19742.1"/>
    </source>
</evidence>
<evidence type="ECO:0000256" key="4">
    <source>
        <dbReference type="ARBA" id="ARBA00022932"/>
    </source>
</evidence>
<dbReference type="Pfam" id="PF03104">
    <property type="entry name" value="DNA_pol_B_exo1"/>
    <property type="match status" value="1"/>
</dbReference>
<proteinExistence type="inferred from homology"/>
<dbReference type="InterPro" id="IPR006172">
    <property type="entry name" value="DNA-dir_DNA_pol_B"/>
</dbReference>
<keyword evidence="5 7" id="KW-0238">DNA-binding</keyword>
<keyword evidence="7" id="KW-0235">DNA replication</keyword>
<dbReference type="PANTHER" id="PTHR10322">
    <property type="entry name" value="DNA POLYMERASE CATALYTIC SUBUNIT"/>
    <property type="match status" value="1"/>
</dbReference>
<dbReference type="GO" id="GO:0042575">
    <property type="term" value="C:DNA polymerase complex"/>
    <property type="evidence" value="ECO:0007669"/>
    <property type="project" value="UniProtKB-ARBA"/>
</dbReference>
<evidence type="ECO:0000256" key="6">
    <source>
        <dbReference type="ARBA" id="ARBA00049244"/>
    </source>
</evidence>
<dbReference type="PROSITE" id="PS00116">
    <property type="entry name" value="DNA_POLYMERASE_B"/>
    <property type="match status" value="1"/>
</dbReference>
<dbReference type="SMART" id="SM00486">
    <property type="entry name" value="POLBc"/>
    <property type="match status" value="1"/>
</dbReference>
<dbReference type="InterPro" id="IPR012337">
    <property type="entry name" value="RNaseH-like_sf"/>
</dbReference>
<evidence type="ECO:0000256" key="5">
    <source>
        <dbReference type="ARBA" id="ARBA00023125"/>
    </source>
</evidence>
<keyword evidence="2 7" id="KW-0808">Transferase</keyword>
<name>A0A4Y2LZ50_ARAVE</name>
<evidence type="ECO:0000313" key="11">
    <source>
        <dbReference type="Proteomes" id="UP000499080"/>
    </source>
</evidence>
<comment type="similarity">
    <text evidence="1 7">Belongs to the DNA polymerase type-B family.</text>
</comment>
<dbReference type="Gene3D" id="1.10.287.690">
    <property type="entry name" value="Helix hairpin bin"/>
    <property type="match status" value="1"/>
</dbReference>
<dbReference type="InterPro" id="IPR050240">
    <property type="entry name" value="DNA_pol_type-B"/>
</dbReference>
<dbReference type="PANTHER" id="PTHR10322:SF23">
    <property type="entry name" value="DNA POLYMERASE DELTA CATALYTIC SUBUNIT"/>
    <property type="match status" value="1"/>
</dbReference>
<comment type="caution">
    <text evidence="10">The sequence shown here is derived from an EMBL/GenBank/DDBJ whole genome shotgun (WGS) entry which is preliminary data.</text>
</comment>
<keyword evidence="3 7" id="KW-0548">Nucleotidyltransferase</keyword>
<evidence type="ECO:0000256" key="1">
    <source>
        <dbReference type="ARBA" id="ARBA00005755"/>
    </source>
</evidence>
<dbReference type="GO" id="GO:0000166">
    <property type="term" value="F:nucleotide binding"/>
    <property type="evidence" value="ECO:0007669"/>
    <property type="project" value="InterPro"/>
</dbReference>
<organism evidence="10 11">
    <name type="scientific">Araneus ventricosus</name>
    <name type="common">Orbweaver spider</name>
    <name type="synonym">Epeira ventricosa</name>
    <dbReference type="NCBI Taxonomy" id="182803"/>
    <lineage>
        <taxon>Eukaryota</taxon>
        <taxon>Metazoa</taxon>
        <taxon>Ecdysozoa</taxon>
        <taxon>Arthropoda</taxon>
        <taxon>Chelicerata</taxon>
        <taxon>Arachnida</taxon>
        <taxon>Araneae</taxon>
        <taxon>Araneomorphae</taxon>
        <taxon>Entelegynae</taxon>
        <taxon>Araneoidea</taxon>
        <taxon>Araneidae</taxon>
        <taxon>Araneus</taxon>
    </lineage>
</organism>
<keyword evidence="4 7" id="KW-0239">DNA-directed DNA polymerase</keyword>
<dbReference type="Pfam" id="PF00136">
    <property type="entry name" value="DNA_pol_B"/>
    <property type="match status" value="1"/>
</dbReference>
<dbReference type="Gene3D" id="3.30.420.10">
    <property type="entry name" value="Ribonuclease H-like superfamily/Ribonuclease H"/>
    <property type="match status" value="1"/>
</dbReference>
<dbReference type="EMBL" id="BGPR01006520">
    <property type="protein sequence ID" value="GBN19742.1"/>
    <property type="molecule type" value="Genomic_DNA"/>
</dbReference>
<evidence type="ECO:0000259" key="8">
    <source>
        <dbReference type="Pfam" id="PF00136"/>
    </source>
</evidence>
<dbReference type="SUPFAM" id="SSF56672">
    <property type="entry name" value="DNA/RNA polymerases"/>
    <property type="match status" value="1"/>
</dbReference>
<feature type="domain" description="DNA-directed DNA polymerase family B exonuclease" evidence="9">
    <location>
        <begin position="167"/>
        <end position="328"/>
    </location>
</feature>
<reference evidence="10 11" key="1">
    <citation type="journal article" date="2019" name="Sci. Rep.">
        <title>Orb-weaving spider Araneus ventricosus genome elucidates the spidroin gene catalogue.</title>
        <authorList>
            <person name="Kono N."/>
            <person name="Nakamura H."/>
            <person name="Ohtoshi R."/>
            <person name="Moran D.A.P."/>
            <person name="Shinohara A."/>
            <person name="Yoshida Y."/>
            <person name="Fujiwara M."/>
            <person name="Mori M."/>
            <person name="Tomita M."/>
            <person name="Arakawa K."/>
        </authorList>
    </citation>
    <scope>NUCLEOTIDE SEQUENCE [LARGE SCALE GENOMIC DNA]</scope>
</reference>
<feature type="domain" description="DNA-directed DNA polymerase family B multifunctional" evidence="8">
    <location>
        <begin position="472"/>
        <end position="832"/>
    </location>
</feature>
<keyword evidence="11" id="KW-1185">Reference proteome</keyword>
<dbReference type="InterPro" id="IPR023211">
    <property type="entry name" value="DNA_pol_palm_dom_sf"/>
</dbReference>
<evidence type="ECO:0000256" key="3">
    <source>
        <dbReference type="ARBA" id="ARBA00022695"/>
    </source>
</evidence>
<dbReference type="GO" id="GO:0003887">
    <property type="term" value="F:DNA-directed DNA polymerase activity"/>
    <property type="evidence" value="ECO:0007669"/>
    <property type="project" value="UniProtKB-KW"/>
</dbReference>
<dbReference type="Proteomes" id="UP000499080">
    <property type="component" value="Unassembled WGS sequence"/>
</dbReference>
<sequence length="962" mass="113606">MLFSIRWEKIPRPTGPYEPHVIHVKTTFLDENGQSTHVIRRYEEWIGVCTNRIEKVVRALEESFPDCPVRPVYLGRARKILPYFETRLHKKHLESPSKPFYKVYVRANTAEVGQFLNKYKVSYYDKNDWLVRIYIDLCTLYDTRGFYYKWYTVGEAPDLVDSFRMHPEHTRAPDWTIAAFDLETVPMDGGNRVPTGLQETDEIVMISLFKWNLRKGLQRWLLYRLPCDTSPVEMDHAHAYTSERALLNDFHYLIQDCQVLTGYNIHGFDLPCLFTRLLWLQMYKILRQYSSASVGTVIVTTFQNKLVLDLYHYFRIFSNYDLPGFKLDDVAKKKLDESKVPIQSMGLWLWYTHPGVTPELVHRASLSECYEVLKPSRIPISEFGTFRQYMQYCLKDSWLVYRLFELETVLIFFVERANFTDWNVVQASLVGNSAFWLQVFKTYGTRLGFFVNARFLKSPIDPQKYADLFVAKSQTYQGALNYNEDSRESYTDVSVLDFASMYPSALVSSNLCYGTCTILSREEWLASPRARELRSIPYRVHGERDFEIDSFGESPVFRYPPYDPDGDEFVIVVNERSEAFLPCIVKHFIHLREHHQKKYKETKDVYHYNVQLCIKILVNSLYGVMANKESCLAYLPIAMAIVTLARYQLLGAFHYVKRRGFLVCYADTDSLMVQNWPRDDCDDVNAYLNLPFGSLKYEQRMARLLVISRKRYIYQTQEGRIVTKGFQKRTNEIIEFISRLVLENAWSFVFDTPRPAVGMGGVSYAWLEDDLSLESRGWILWVDAIRQVHYKCRDAKKYSIYRKTKRLDDYKSTCCAAVRMLEKHPEKENDYIEYTYSRADVSQREVSKWVMDAQECKWVNCEQLFISQKKMFYALLNKAFWKRHQVPIEMADMVMNALRWKLFVHAELLYWHRMRRERGTPRKIVLLVEKGLKYTFCVNVHVQKSSARQIVRRAKKRKQINT</sequence>
<dbReference type="OrthoDB" id="6429540at2759"/>
<dbReference type="AlphaFoldDB" id="A0A4Y2LZ50"/>
<evidence type="ECO:0000256" key="2">
    <source>
        <dbReference type="ARBA" id="ARBA00022679"/>
    </source>
</evidence>
<dbReference type="PRINTS" id="PR00106">
    <property type="entry name" value="DNAPOLB"/>
</dbReference>
<accession>A0A4Y2LZ50</accession>
<dbReference type="EC" id="2.7.7.7" evidence="7"/>
<dbReference type="SUPFAM" id="SSF53098">
    <property type="entry name" value="Ribonuclease H-like"/>
    <property type="match status" value="1"/>
</dbReference>
<dbReference type="InterPro" id="IPR006134">
    <property type="entry name" value="DNA-dir_DNA_pol_B_multi_dom"/>
</dbReference>
<comment type="catalytic activity">
    <reaction evidence="6 7">
        <text>DNA(n) + a 2'-deoxyribonucleoside 5'-triphosphate = DNA(n+1) + diphosphate</text>
        <dbReference type="Rhea" id="RHEA:22508"/>
        <dbReference type="Rhea" id="RHEA-COMP:17339"/>
        <dbReference type="Rhea" id="RHEA-COMP:17340"/>
        <dbReference type="ChEBI" id="CHEBI:33019"/>
        <dbReference type="ChEBI" id="CHEBI:61560"/>
        <dbReference type="ChEBI" id="CHEBI:173112"/>
        <dbReference type="EC" id="2.7.7.7"/>
    </reaction>
</comment>
<dbReference type="InterPro" id="IPR036397">
    <property type="entry name" value="RNaseH_sf"/>
</dbReference>